<keyword evidence="7" id="KW-0653">Protein transport</keyword>
<dbReference type="Gene3D" id="3.30.2420.10">
    <property type="entry name" value="TonB"/>
    <property type="match status" value="1"/>
</dbReference>
<evidence type="ECO:0000256" key="4">
    <source>
        <dbReference type="ARBA" id="ARBA00022475"/>
    </source>
</evidence>
<keyword evidence="5" id="KW-0997">Cell inner membrane</keyword>
<dbReference type="GO" id="GO:0055085">
    <property type="term" value="P:transmembrane transport"/>
    <property type="evidence" value="ECO:0007669"/>
    <property type="project" value="InterPro"/>
</dbReference>
<feature type="transmembrane region" description="Helical" evidence="11">
    <location>
        <begin position="12"/>
        <end position="30"/>
    </location>
</feature>
<dbReference type="AlphaFoldDB" id="A0A7V5HYJ3"/>
<comment type="caution">
    <text evidence="13">The sequence shown here is derived from an EMBL/GenBank/DDBJ whole genome shotgun (WGS) entry which is preliminary data.</text>
</comment>
<dbReference type="EMBL" id="DRTT01000072">
    <property type="protein sequence ID" value="HHF98300.1"/>
    <property type="molecule type" value="Genomic_DNA"/>
</dbReference>
<evidence type="ECO:0000256" key="7">
    <source>
        <dbReference type="ARBA" id="ARBA00022927"/>
    </source>
</evidence>
<dbReference type="InterPro" id="IPR006260">
    <property type="entry name" value="TonB/TolA_C"/>
</dbReference>
<dbReference type="Proteomes" id="UP000886070">
    <property type="component" value="Unassembled WGS sequence"/>
</dbReference>
<dbReference type="GO" id="GO:0005886">
    <property type="term" value="C:plasma membrane"/>
    <property type="evidence" value="ECO:0007669"/>
    <property type="project" value="UniProtKB-SubCell"/>
</dbReference>
<keyword evidence="6 11" id="KW-0812">Transmembrane</keyword>
<dbReference type="PROSITE" id="PS52015">
    <property type="entry name" value="TONB_CTD"/>
    <property type="match status" value="1"/>
</dbReference>
<comment type="similarity">
    <text evidence="2">Belongs to the TonB family.</text>
</comment>
<comment type="subcellular location">
    <subcellularLocation>
        <location evidence="1">Cell inner membrane</location>
        <topology evidence="1">Single-pass membrane protein</topology>
        <orientation evidence="1">Periplasmic side</orientation>
    </subcellularLocation>
</comment>
<organism evidence="13">
    <name type="scientific">Aerophobetes bacterium</name>
    <dbReference type="NCBI Taxonomy" id="2030807"/>
    <lineage>
        <taxon>Bacteria</taxon>
        <taxon>Candidatus Aerophobota</taxon>
    </lineage>
</organism>
<feature type="non-terminal residue" evidence="13">
    <location>
        <position position="263"/>
    </location>
</feature>
<sequence length="263" mass="29748">MSQEKDSFFKAGILISTGIHFFIIIFFPLWRPFLPSKPQQRIIEVSLINIEEPEKIEQKVEIRKVPGTPPRSQVEQVQKGKIPKLSPVKVSVSPSRDIPVALPRARIEEKTRIPLPTVSFQPPAFYRGEKIIREKGQAVKSILPQKPPLYGEVPHMISSPLKEEVPSFTLSQKRRPGEDITSGAKGPVGITFKGLGSRKPERTPYPSYPPEMERKGVEGQGEVRIYVTKEGQVVDVEIIHTSGWHDFDEEVRSALLKWKFTPV</sequence>
<evidence type="ECO:0000256" key="10">
    <source>
        <dbReference type="SAM" id="MobiDB-lite"/>
    </source>
</evidence>
<evidence type="ECO:0000256" key="11">
    <source>
        <dbReference type="SAM" id="Phobius"/>
    </source>
</evidence>
<gene>
    <name evidence="13" type="ORF">ENL39_02300</name>
</gene>
<proteinExistence type="inferred from homology"/>
<evidence type="ECO:0000256" key="3">
    <source>
        <dbReference type="ARBA" id="ARBA00022448"/>
    </source>
</evidence>
<evidence type="ECO:0000256" key="8">
    <source>
        <dbReference type="ARBA" id="ARBA00022989"/>
    </source>
</evidence>
<protein>
    <submittedName>
        <fullName evidence="13">Energy transducer TonB</fullName>
    </submittedName>
</protein>
<dbReference type="PANTHER" id="PTHR33446">
    <property type="entry name" value="PROTEIN TONB-RELATED"/>
    <property type="match status" value="1"/>
</dbReference>
<evidence type="ECO:0000259" key="12">
    <source>
        <dbReference type="PROSITE" id="PS52015"/>
    </source>
</evidence>
<feature type="region of interest" description="Disordered" evidence="10">
    <location>
        <begin position="171"/>
        <end position="216"/>
    </location>
</feature>
<evidence type="ECO:0000256" key="2">
    <source>
        <dbReference type="ARBA" id="ARBA00006555"/>
    </source>
</evidence>
<keyword evidence="9 11" id="KW-0472">Membrane</keyword>
<reference evidence="13" key="1">
    <citation type="journal article" date="2020" name="mSystems">
        <title>Genome- and Community-Level Interaction Insights into Carbon Utilization and Element Cycling Functions of Hydrothermarchaeota in Hydrothermal Sediment.</title>
        <authorList>
            <person name="Zhou Z."/>
            <person name="Liu Y."/>
            <person name="Xu W."/>
            <person name="Pan J."/>
            <person name="Luo Z.H."/>
            <person name="Li M."/>
        </authorList>
    </citation>
    <scope>NUCLEOTIDE SEQUENCE [LARGE SCALE GENOMIC DNA]</scope>
    <source>
        <strain evidence="13">HyVt-92</strain>
    </source>
</reference>
<dbReference type="Pfam" id="PF03544">
    <property type="entry name" value="TonB_C"/>
    <property type="match status" value="1"/>
</dbReference>
<evidence type="ECO:0000256" key="6">
    <source>
        <dbReference type="ARBA" id="ARBA00022692"/>
    </source>
</evidence>
<dbReference type="NCBIfam" id="TIGR01352">
    <property type="entry name" value="tonB_Cterm"/>
    <property type="match status" value="1"/>
</dbReference>
<keyword evidence="4" id="KW-1003">Cell membrane</keyword>
<evidence type="ECO:0000256" key="1">
    <source>
        <dbReference type="ARBA" id="ARBA00004383"/>
    </source>
</evidence>
<dbReference type="GO" id="GO:0015031">
    <property type="term" value="P:protein transport"/>
    <property type="evidence" value="ECO:0007669"/>
    <property type="project" value="UniProtKB-KW"/>
</dbReference>
<keyword evidence="3" id="KW-0813">Transport</keyword>
<keyword evidence="8 11" id="KW-1133">Transmembrane helix</keyword>
<evidence type="ECO:0000256" key="9">
    <source>
        <dbReference type="ARBA" id="ARBA00023136"/>
    </source>
</evidence>
<name>A0A7V5HYJ3_UNCAE</name>
<evidence type="ECO:0000313" key="13">
    <source>
        <dbReference type="EMBL" id="HHF98300.1"/>
    </source>
</evidence>
<feature type="domain" description="TonB C-terminal" evidence="12">
    <location>
        <begin position="193"/>
        <end position="263"/>
    </location>
</feature>
<dbReference type="InterPro" id="IPR051045">
    <property type="entry name" value="TonB-dependent_transducer"/>
</dbReference>
<dbReference type="InterPro" id="IPR037682">
    <property type="entry name" value="TonB_C"/>
</dbReference>
<accession>A0A7V5HYJ3</accession>
<evidence type="ECO:0000256" key="5">
    <source>
        <dbReference type="ARBA" id="ARBA00022519"/>
    </source>
</evidence>
<dbReference type="SUPFAM" id="SSF74653">
    <property type="entry name" value="TolA/TonB C-terminal domain"/>
    <property type="match status" value="1"/>
</dbReference>